<evidence type="ECO:0000313" key="3">
    <source>
        <dbReference type="EMBL" id="MDQ0168026.1"/>
    </source>
</evidence>
<name>A0ABT9W458_9BACI</name>
<keyword evidence="1" id="KW-0472">Membrane</keyword>
<reference evidence="3 4" key="1">
    <citation type="submission" date="2023-07" db="EMBL/GenBank/DDBJ databases">
        <title>Genomic Encyclopedia of Type Strains, Phase IV (KMG-IV): sequencing the most valuable type-strain genomes for metagenomic binning, comparative biology and taxonomic classification.</title>
        <authorList>
            <person name="Goeker M."/>
        </authorList>
    </citation>
    <scope>NUCLEOTIDE SEQUENCE [LARGE SCALE GENOMIC DNA]</scope>
    <source>
        <strain evidence="3 4">DSM 12751</strain>
    </source>
</reference>
<dbReference type="PANTHER" id="PTHR34978:SF3">
    <property type="entry name" value="SLR0241 PROTEIN"/>
    <property type="match status" value="1"/>
</dbReference>
<feature type="domain" description="Peptidase M56" evidence="2">
    <location>
        <begin position="8"/>
        <end position="301"/>
    </location>
</feature>
<gene>
    <name evidence="3" type="ORF">J2S11_003956</name>
</gene>
<sequence>MNTILELLLTLTVAGSAVMACLLLLRLVPTKVLPTRWRYRLSKLAVVFYLLPLAIGVQWIPSFFTTSSLTTQVNEHLFPVLHSSVEQLSGKANSEQTVTELTISANLVFVFLCVWVIGIIAYLTWQTYVYRRLLKMLESTRSPIPHNSEAVLLLPFIKESLGIKSNIQLAYSSGIRSPVLVGLWSPTIYLPVEKTANVDMSMVIRHELIHLKRKDLWFKAFTLGASALHWFNPLVHLLRKDIHTWSELSCDEEVVREMSYAERKRYGETILNVVAGSRNLPVQFCASLSGDGKQLKRRLEIMLNTKKLKKSTIVLTTVALITVGAVGTTTAVWASNNTPKIETIRATNSLESNFANDFTMEIEETAVPHIEHEEFVKKIDLDNVLKLPLSPVSVKLSDEHKFTPEEWQNILSKIEIGEIHLEDE</sequence>
<feature type="transmembrane region" description="Helical" evidence="1">
    <location>
        <begin position="103"/>
        <end position="125"/>
    </location>
</feature>
<dbReference type="InterPro" id="IPR052173">
    <property type="entry name" value="Beta-lactam_resp_regulator"/>
</dbReference>
<keyword evidence="1" id="KW-1133">Transmembrane helix</keyword>
<dbReference type="PANTHER" id="PTHR34978">
    <property type="entry name" value="POSSIBLE SENSOR-TRANSDUCER PROTEIN BLAR"/>
    <property type="match status" value="1"/>
</dbReference>
<evidence type="ECO:0000256" key="1">
    <source>
        <dbReference type="SAM" id="Phobius"/>
    </source>
</evidence>
<feature type="transmembrane region" description="Helical" evidence="1">
    <location>
        <begin position="41"/>
        <end position="60"/>
    </location>
</feature>
<evidence type="ECO:0000259" key="2">
    <source>
        <dbReference type="Pfam" id="PF05569"/>
    </source>
</evidence>
<dbReference type="RefSeq" id="WP_307397441.1">
    <property type="nucleotide sequence ID" value="NZ_BAAADK010000017.1"/>
</dbReference>
<evidence type="ECO:0000313" key="4">
    <source>
        <dbReference type="Proteomes" id="UP001235840"/>
    </source>
</evidence>
<dbReference type="Proteomes" id="UP001235840">
    <property type="component" value="Unassembled WGS sequence"/>
</dbReference>
<dbReference type="EMBL" id="JAUSTY010000022">
    <property type="protein sequence ID" value="MDQ0168026.1"/>
    <property type="molecule type" value="Genomic_DNA"/>
</dbReference>
<feature type="transmembrane region" description="Helical" evidence="1">
    <location>
        <begin position="6"/>
        <end position="29"/>
    </location>
</feature>
<dbReference type="InterPro" id="IPR008756">
    <property type="entry name" value="Peptidase_M56"/>
</dbReference>
<feature type="transmembrane region" description="Helical" evidence="1">
    <location>
        <begin position="312"/>
        <end position="334"/>
    </location>
</feature>
<accession>A0ABT9W458</accession>
<dbReference type="Pfam" id="PF05569">
    <property type="entry name" value="Peptidase_M56"/>
    <property type="match status" value="1"/>
</dbReference>
<proteinExistence type="predicted"/>
<comment type="caution">
    <text evidence="3">The sequence shown here is derived from an EMBL/GenBank/DDBJ whole genome shotgun (WGS) entry which is preliminary data.</text>
</comment>
<protein>
    <submittedName>
        <fullName evidence="3">Beta-lactamase regulating signal transducer with metallopeptidase domain</fullName>
    </submittedName>
</protein>
<keyword evidence="1" id="KW-0812">Transmembrane</keyword>
<keyword evidence="4" id="KW-1185">Reference proteome</keyword>
<dbReference type="CDD" id="cd07341">
    <property type="entry name" value="M56_BlaR1_MecR1_like"/>
    <property type="match status" value="1"/>
</dbReference>
<organism evidence="3 4">
    <name type="scientific">Caldalkalibacillus horti</name>
    <dbReference type="NCBI Taxonomy" id="77523"/>
    <lineage>
        <taxon>Bacteria</taxon>
        <taxon>Bacillati</taxon>
        <taxon>Bacillota</taxon>
        <taxon>Bacilli</taxon>
        <taxon>Bacillales</taxon>
        <taxon>Bacillaceae</taxon>
        <taxon>Caldalkalibacillus</taxon>
    </lineage>
</organism>